<evidence type="ECO:0000313" key="2">
    <source>
        <dbReference type="Proteomes" id="UP001217089"/>
    </source>
</evidence>
<gene>
    <name evidence="1" type="ORF">KUTeg_009238</name>
</gene>
<reference evidence="1 2" key="1">
    <citation type="submission" date="2022-12" db="EMBL/GenBank/DDBJ databases">
        <title>Chromosome-level genome of Tegillarca granosa.</title>
        <authorList>
            <person name="Kim J."/>
        </authorList>
    </citation>
    <scope>NUCLEOTIDE SEQUENCE [LARGE SCALE GENOMIC DNA]</scope>
    <source>
        <strain evidence="1">Teg-2019</strain>
        <tissue evidence="1">Adductor muscle</tissue>
    </source>
</reference>
<name>A0ABQ9FAA6_TEGGR</name>
<keyword evidence="2" id="KW-1185">Reference proteome</keyword>
<comment type="caution">
    <text evidence="1">The sequence shown here is derived from an EMBL/GenBank/DDBJ whole genome shotgun (WGS) entry which is preliminary data.</text>
</comment>
<evidence type="ECO:0000313" key="1">
    <source>
        <dbReference type="EMBL" id="KAJ8313210.1"/>
    </source>
</evidence>
<evidence type="ECO:0008006" key="3">
    <source>
        <dbReference type="Google" id="ProtNLM"/>
    </source>
</evidence>
<organism evidence="1 2">
    <name type="scientific">Tegillarca granosa</name>
    <name type="common">Malaysian cockle</name>
    <name type="synonym">Anadara granosa</name>
    <dbReference type="NCBI Taxonomy" id="220873"/>
    <lineage>
        <taxon>Eukaryota</taxon>
        <taxon>Metazoa</taxon>
        <taxon>Spiralia</taxon>
        <taxon>Lophotrochozoa</taxon>
        <taxon>Mollusca</taxon>
        <taxon>Bivalvia</taxon>
        <taxon>Autobranchia</taxon>
        <taxon>Pteriomorphia</taxon>
        <taxon>Arcoida</taxon>
        <taxon>Arcoidea</taxon>
        <taxon>Arcidae</taxon>
        <taxon>Tegillarca</taxon>
    </lineage>
</organism>
<dbReference type="EMBL" id="JARBDR010000406">
    <property type="protein sequence ID" value="KAJ8313210.1"/>
    <property type="molecule type" value="Genomic_DNA"/>
</dbReference>
<accession>A0ABQ9FAA6</accession>
<sequence>MVTKSKRIFTTKSVPNKLRRRREIYYPNNMFDADLLSVESIRYFLMCIDIFARKLYLKTHVNKQSKTVLEDIKKKFETTKRDKYLNSINIKHIITQNTTKANHAEIANRWFKLILYKYFTQKNTNRYLDVRFSRVVHNKPHSSSDYNTPNPITKDNWFKFWHTQDVPQLNRNYDIS</sequence>
<protein>
    <recommendedName>
        <fullName evidence="3">Integrase catalytic domain-containing protein</fullName>
    </recommendedName>
</protein>
<dbReference type="Proteomes" id="UP001217089">
    <property type="component" value="Unassembled WGS sequence"/>
</dbReference>
<proteinExistence type="predicted"/>